<dbReference type="CDD" id="cd24013">
    <property type="entry name" value="ASKHA_ATPase_BT3980-like"/>
    <property type="match status" value="1"/>
</dbReference>
<evidence type="ECO:0000313" key="2">
    <source>
        <dbReference type="Proteomes" id="UP000270673"/>
    </source>
</evidence>
<dbReference type="AlphaFoldDB" id="A0A3Q9INA3"/>
<dbReference type="EMBL" id="CP032819">
    <property type="protein sequence ID" value="AZS29824.1"/>
    <property type="molecule type" value="Genomic_DNA"/>
</dbReference>
<dbReference type="Pfam" id="PF12864">
    <property type="entry name" value="DUF3822"/>
    <property type="match status" value="1"/>
</dbReference>
<reference evidence="1 2" key="1">
    <citation type="submission" date="2018-10" db="EMBL/GenBank/DDBJ databases">
        <title>Butyricimonas faecalis sp. nov., isolated from human faeces and emended description of the genus Butyricimonas.</title>
        <authorList>
            <person name="Le Roy T."/>
            <person name="Van der Smissen P."/>
            <person name="Paquot A."/>
            <person name="Delzenne N."/>
            <person name="Muccioli G."/>
            <person name="Collet J.-F."/>
            <person name="Cani P.D."/>
        </authorList>
    </citation>
    <scope>NUCLEOTIDE SEQUENCE [LARGE SCALE GENOMIC DNA]</scope>
    <source>
        <strain evidence="1 2">H184</strain>
    </source>
</reference>
<organism evidence="1 2">
    <name type="scientific">Butyricimonas faecalis</name>
    <dbReference type="NCBI Taxonomy" id="2093856"/>
    <lineage>
        <taxon>Bacteria</taxon>
        <taxon>Pseudomonadati</taxon>
        <taxon>Bacteroidota</taxon>
        <taxon>Bacteroidia</taxon>
        <taxon>Bacteroidales</taxon>
        <taxon>Odoribacteraceae</taxon>
        <taxon>Butyricimonas</taxon>
    </lineage>
</organism>
<accession>A0A3Q9INA3</accession>
<gene>
    <name evidence="1" type="ORF">D8S85_09865</name>
</gene>
<proteinExistence type="predicted"/>
<name>A0A3Q9INA3_9BACT</name>
<dbReference type="OrthoDB" id="658622at2"/>
<dbReference type="Gene3D" id="3.30.420.260">
    <property type="match status" value="1"/>
</dbReference>
<dbReference type="RefSeq" id="WP_106480548.1">
    <property type="nucleotide sequence ID" value="NZ_CP032819.1"/>
</dbReference>
<dbReference type="KEGG" id="buy:D8S85_09865"/>
<dbReference type="Proteomes" id="UP000270673">
    <property type="component" value="Chromosome"/>
</dbReference>
<protein>
    <submittedName>
        <fullName evidence="1">DUF3822 family protein</fullName>
    </submittedName>
</protein>
<evidence type="ECO:0000313" key="1">
    <source>
        <dbReference type="EMBL" id="AZS29824.1"/>
    </source>
</evidence>
<dbReference type="Gene3D" id="3.30.420.250">
    <property type="match status" value="1"/>
</dbReference>
<dbReference type="InterPro" id="IPR024213">
    <property type="entry name" value="DUF3822"/>
</dbReference>
<sequence>MQSIYFVDSNFTYESSKKSILSIRYATDGFSFCVHDEKDKLVVFVHEPYAADSREAAVARLKNYVVNDAILNLRFKKVYIMPCFKEKLLVPGAFFDKTNIATLYAVNQEVSPDDTILYHHIEGIEAYLVETVISSFHDFVREHFPVFQIVNGAYPFILGAMGKALRDTEQIFLDIQDHYFDLLLIRDSRIQLFNSFSYKAMTDIVYFVLNCIKECEIKQEKIHLSVCGPAIKDNKLQELLSLYLPNPYFAKEPLLNGILHDKEFNSSHFTHLLNLHRCGL</sequence>
<keyword evidence="2" id="KW-1185">Reference proteome</keyword>